<organism evidence="2">
    <name type="scientific">uncultured Armatimonadetes bacterium</name>
    <dbReference type="NCBI Taxonomy" id="157466"/>
    <lineage>
        <taxon>Bacteria</taxon>
        <taxon>Bacillati</taxon>
        <taxon>Armatimonadota</taxon>
        <taxon>environmental samples</taxon>
    </lineage>
</organism>
<name>A0A6J4JZS9_9BACT</name>
<evidence type="ECO:0000313" key="2">
    <source>
        <dbReference type="EMBL" id="CAA9292053.1"/>
    </source>
</evidence>
<dbReference type="EMBL" id="CADCTO010000617">
    <property type="protein sequence ID" value="CAA9292053.1"/>
    <property type="molecule type" value="Genomic_DNA"/>
</dbReference>
<evidence type="ECO:0000256" key="1">
    <source>
        <dbReference type="SAM" id="Phobius"/>
    </source>
</evidence>
<protein>
    <submittedName>
        <fullName evidence="2">Uncharacterized protein</fullName>
    </submittedName>
</protein>
<accession>A0A6J4JZS9</accession>
<sequence length="64" mass="6282">MRTNNIRFRGCCCGIPFGCGSILALSGGALLLGQAGPGWLLWAGPATLAAVVGALALLGGPRSG</sequence>
<feature type="transmembrane region" description="Helical" evidence="1">
    <location>
        <begin position="39"/>
        <end position="58"/>
    </location>
</feature>
<keyword evidence="1" id="KW-1133">Transmembrane helix</keyword>
<feature type="transmembrane region" description="Helical" evidence="1">
    <location>
        <begin position="12"/>
        <end position="33"/>
    </location>
</feature>
<reference evidence="2" key="1">
    <citation type="submission" date="2020-02" db="EMBL/GenBank/DDBJ databases">
        <authorList>
            <person name="Meier V. D."/>
        </authorList>
    </citation>
    <scope>NUCLEOTIDE SEQUENCE</scope>
    <source>
        <strain evidence="2">AVDCRST_MAG63</strain>
    </source>
</reference>
<keyword evidence="1" id="KW-0812">Transmembrane</keyword>
<proteinExistence type="predicted"/>
<keyword evidence="1" id="KW-0472">Membrane</keyword>
<gene>
    <name evidence="2" type="ORF">AVDCRST_MAG63-4416</name>
</gene>
<dbReference type="AlphaFoldDB" id="A0A6J4JZS9"/>